<gene>
    <name evidence="3" type="ORF">IQ17_03068</name>
</gene>
<feature type="compositionally biased region" description="Basic residues" evidence="1">
    <location>
        <begin position="63"/>
        <end position="74"/>
    </location>
</feature>
<feature type="compositionally biased region" description="Low complexity" evidence="1">
    <location>
        <begin position="27"/>
        <end position="52"/>
    </location>
</feature>
<accession>A0A562LD79</accession>
<sequence>MQKSYLLAATAALVVMMHTTFTLAQSAPAAGGTAAPAATAPAPAATAPAAATDASEPGTSKKSASKKPAKKKMTRQQEIDHSVDTGTVPARYRSSVPKQYHQYIPFDKR</sequence>
<dbReference type="OrthoDB" id="8256535at2"/>
<dbReference type="RefSeq" id="WP_145632865.1">
    <property type="nucleotide sequence ID" value="NZ_CP088014.1"/>
</dbReference>
<keyword evidence="2" id="KW-0732">Signal</keyword>
<feature type="region of interest" description="Disordered" evidence="1">
    <location>
        <begin position="27"/>
        <end position="109"/>
    </location>
</feature>
<feature type="chain" id="PRO_5021950674" evidence="2">
    <location>
        <begin position="25"/>
        <end position="109"/>
    </location>
</feature>
<keyword evidence="4" id="KW-1185">Reference proteome</keyword>
<comment type="caution">
    <text evidence="3">The sequence shown here is derived from an EMBL/GenBank/DDBJ whole genome shotgun (WGS) entry which is preliminary data.</text>
</comment>
<proteinExistence type="predicted"/>
<dbReference type="AlphaFoldDB" id="A0A562LD79"/>
<evidence type="ECO:0000313" key="4">
    <source>
        <dbReference type="Proteomes" id="UP000317176"/>
    </source>
</evidence>
<evidence type="ECO:0000256" key="2">
    <source>
        <dbReference type="SAM" id="SignalP"/>
    </source>
</evidence>
<evidence type="ECO:0000256" key="1">
    <source>
        <dbReference type="SAM" id="MobiDB-lite"/>
    </source>
</evidence>
<dbReference type="Proteomes" id="UP000317176">
    <property type="component" value="Unassembled WGS sequence"/>
</dbReference>
<name>A0A562LD79_9BRAD</name>
<organism evidence="3 4">
    <name type="scientific">Bradyrhizobium daqingense</name>
    <dbReference type="NCBI Taxonomy" id="993502"/>
    <lineage>
        <taxon>Bacteria</taxon>
        <taxon>Pseudomonadati</taxon>
        <taxon>Pseudomonadota</taxon>
        <taxon>Alphaproteobacteria</taxon>
        <taxon>Hyphomicrobiales</taxon>
        <taxon>Nitrobacteraceae</taxon>
        <taxon>Bradyrhizobium</taxon>
    </lineage>
</organism>
<evidence type="ECO:0000313" key="3">
    <source>
        <dbReference type="EMBL" id="TWI05568.1"/>
    </source>
</evidence>
<feature type="signal peptide" evidence="2">
    <location>
        <begin position="1"/>
        <end position="24"/>
    </location>
</feature>
<reference evidence="3 4" key="1">
    <citation type="journal article" date="2015" name="Stand. Genomic Sci.">
        <title>Genomic Encyclopedia of Bacterial and Archaeal Type Strains, Phase III: the genomes of soil and plant-associated and newly described type strains.</title>
        <authorList>
            <person name="Whitman W.B."/>
            <person name="Woyke T."/>
            <person name="Klenk H.P."/>
            <person name="Zhou Y."/>
            <person name="Lilburn T.G."/>
            <person name="Beck B.J."/>
            <person name="De Vos P."/>
            <person name="Vandamme P."/>
            <person name="Eisen J.A."/>
            <person name="Garrity G."/>
            <person name="Hugenholtz P."/>
            <person name="Kyrpides N.C."/>
        </authorList>
    </citation>
    <scope>NUCLEOTIDE SEQUENCE [LARGE SCALE GENOMIC DNA]</scope>
    <source>
        <strain evidence="3 4">CGMCC 1.10947</strain>
    </source>
</reference>
<protein>
    <submittedName>
        <fullName evidence="3">Uncharacterized protein</fullName>
    </submittedName>
</protein>
<dbReference type="EMBL" id="VLKL01000007">
    <property type="protein sequence ID" value="TWI05568.1"/>
    <property type="molecule type" value="Genomic_DNA"/>
</dbReference>